<dbReference type="InterPro" id="IPR015797">
    <property type="entry name" value="NUDIX_hydrolase-like_dom_sf"/>
</dbReference>
<dbReference type="InterPro" id="IPR020476">
    <property type="entry name" value="Nudix_hydrolase"/>
</dbReference>
<dbReference type="Gene3D" id="3.90.79.10">
    <property type="entry name" value="Nucleoside Triphosphate Pyrophosphohydrolase"/>
    <property type="match status" value="1"/>
</dbReference>
<organism evidence="18 19">
    <name type="scientific">Haloferula helveola</name>
    <dbReference type="NCBI Taxonomy" id="490095"/>
    <lineage>
        <taxon>Bacteria</taxon>
        <taxon>Pseudomonadati</taxon>
        <taxon>Verrucomicrobiota</taxon>
        <taxon>Verrucomicrobiia</taxon>
        <taxon>Verrucomicrobiales</taxon>
        <taxon>Verrucomicrobiaceae</taxon>
        <taxon>Haloferula</taxon>
    </lineage>
</organism>
<protein>
    <recommendedName>
        <fullName evidence="13">8-oxo-dGTP diphosphatase</fullName>
        <ecNumber evidence="12">3.6.1.55</ecNumber>
    </recommendedName>
    <alternativeName>
        <fullName evidence="16">7,8-dihydro-8-oxoguanine-triphosphatase</fullName>
    </alternativeName>
    <alternativeName>
        <fullName evidence="15">Mutator protein MutT</fullName>
    </alternativeName>
    <alternativeName>
        <fullName evidence="14">dGTP pyrophosphohydrolase</fullName>
    </alternativeName>
</protein>
<comment type="catalytic activity">
    <reaction evidence="10">
        <text>8-oxo-dGTP + H2O = 8-oxo-dGMP + diphosphate + H(+)</text>
        <dbReference type="Rhea" id="RHEA:31575"/>
        <dbReference type="ChEBI" id="CHEBI:15377"/>
        <dbReference type="ChEBI" id="CHEBI:15378"/>
        <dbReference type="ChEBI" id="CHEBI:33019"/>
        <dbReference type="ChEBI" id="CHEBI:63224"/>
        <dbReference type="ChEBI" id="CHEBI:77896"/>
        <dbReference type="EC" id="3.6.1.55"/>
    </reaction>
</comment>
<evidence type="ECO:0000256" key="15">
    <source>
        <dbReference type="ARBA" id="ARBA00041979"/>
    </source>
</evidence>
<comment type="cofactor">
    <cofactor evidence="1">
        <name>Mg(2+)</name>
        <dbReference type="ChEBI" id="CHEBI:18420"/>
    </cofactor>
</comment>
<keyword evidence="8" id="KW-0460">Magnesium</keyword>
<evidence type="ECO:0000256" key="2">
    <source>
        <dbReference type="ARBA" id="ARBA00005582"/>
    </source>
</evidence>
<dbReference type="PANTHER" id="PTHR47707:SF1">
    <property type="entry name" value="NUDIX HYDROLASE FAMILY PROTEIN"/>
    <property type="match status" value="1"/>
</dbReference>
<comment type="similarity">
    <text evidence="2">Belongs to the Nudix hydrolase family.</text>
</comment>
<feature type="domain" description="Nudix hydrolase" evidence="17">
    <location>
        <begin position="1"/>
        <end position="126"/>
    </location>
</feature>
<dbReference type="CDD" id="cd03425">
    <property type="entry name" value="NUDIX_MutT_NudA_like"/>
    <property type="match status" value="1"/>
</dbReference>
<keyword evidence="7" id="KW-0378">Hydrolase</keyword>
<evidence type="ECO:0000256" key="8">
    <source>
        <dbReference type="ARBA" id="ARBA00022842"/>
    </source>
</evidence>
<evidence type="ECO:0000256" key="7">
    <source>
        <dbReference type="ARBA" id="ARBA00022801"/>
    </source>
</evidence>
<evidence type="ECO:0000256" key="16">
    <source>
        <dbReference type="ARBA" id="ARBA00042798"/>
    </source>
</evidence>
<name>A0ABN6H4T8_9BACT</name>
<dbReference type="PRINTS" id="PR00502">
    <property type="entry name" value="NUDIXFAMILY"/>
</dbReference>
<accession>A0ABN6H4T8</accession>
<dbReference type="Proteomes" id="UP001374893">
    <property type="component" value="Chromosome"/>
</dbReference>
<evidence type="ECO:0000256" key="11">
    <source>
        <dbReference type="ARBA" id="ARBA00036904"/>
    </source>
</evidence>
<dbReference type="InterPro" id="IPR029119">
    <property type="entry name" value="MutY_C"/>
</dbReference>
<keyword evidence="9" id="KW-0234">DNA repair</keyword>
<reference evidence="18 19" key="1">
    <citation type="submission" date="2021-06" db="EMBL/GenBank/DDBJ databases">
        <title>Complete genome of Haloferula helveola possessing various polysaccharide degrading enzymes.</title>
        <authorList>
            <person name="Takami H."/>
            <person name="Huang C."/>
            <person name="Hamasaki K."/>
        </authorList>
    </citation>
    <scope>NUCLEOTIDE SEQUENCE [LARGE SCALE GENOMIC DNA]</scope>
    <source>
        <strain evidence="18 19">CN-1</strain>
    </source>
</reference>
<evidence type="ECO:0000259" key="17">
    <source>
        <dbReference type="PROSITE" id="PS51462"/>
    </source>
</evidence>
<dbReference type="EMBL" id="AP024702">
    <property type="protein sequence ID" value="BCX48118.1"/>
    <property type="molecule type" value="Genomic_DNA"/>
</dbReference>
<keyword evidence="4" id="KW-0235">DNA replication</keyword>
<dbReference type="RefSeq" id="WP_338690713.1">
    <property type="nucleotide sequence ID" value="NZ_AP024702.1"/>
</dbReference>
<gene>
    <name evidence="18" type="ORF">HAHE_20260</name>
</gene>
<keyword evidence="19" id="KW-1185">Reference proteome</keyword>
<evidence type="ECO:0000256" key="13">
    <source>
        <dbReference type="ARBA" id="ARBA00040794"/>
    </source>
</evidence>
<evidence type="ECO:0000313" key="19">
    <source>
        <dbReference type="Proteomes" id="UP001374893"/>
    </source>
</evidence>
<evidence type="ECO:0000256" key="1">
    <source>
        <dbReference type="ARBA" id="ARBA00001946"/>
    </source>
</evidence>
<proteinExistence type="inferred from homology"/>
<keyword evidence="5" id="KW-0479">Metal-binding</keyword>
<evidence type="ECO:0000256" key="14">
    <source>
        <dbReference type="ARBA" id="ARBA00041592"/>
    </source>
</evidence>
<dbReference type="InterPro" id="IPR000086">
    <property type="entry name" value="NUDIX_hydrolase_dom"/>
</dbReference>
<dbReference type="SUPFAM" id="SSF55811">
    <property type="entry name" value="Nudix"/>
    <property type="match status" value="1"/>
</dbReference>
<evidence type="ECO:0000256" key="9">
    <source>
        <dbReference type="ARBA" id="ARBA00023204"/>
    </source>
</evidence>
<evidence type="ECO:0000256" key="3">
    <source>
        <dbReference type="ARBA" id="ARBA00022457"/>
    </source>
</evidence>
<dbReference type="InterPro" id="IPR047127">
    <property type="entry name" value="MutT-like"/>
</dbReference>
<evidence type="ECO:0000256" key="5">
    <source>
        <dbReference type="ARBA" id="ARBA00022723"/>
    </source>
</evidence>
<keyword evidence="3" id="KW-0515">Mutator protein</keyword>
<evidence type="ECO:0000256" key="10">
    <source>
        <dbReference type="ARBA" id="ARBA00035861"/>
    </source>
</evidence>
<keyword evidence="6" id="KW-0227">DNA damage</keyword>
<comment type="catalytic activity">
    <reaction evidence="11">
        <text>8-oxo-GTP + H2O = 8-oxo-GMP + diphosphate + H(+)</text>
        <dbReference type="Rhea" id="RHEA:67616"/>
        <dbReference type="ChEBI" id="CHEBI:15377"/>
        <dbReference type="ChEBI" id="CHEBI:15378"/>
        <dbReference type="ChEBI" id="CHEBI:33019"/>
        <dbReference type="ChEBI" id="CHEBI:143553"/>
        <dbReference type="ChEBI" id="CHEBI:145694"/>
    </reaction>
</comment>
<evidence type="ECO:0000313" key="18">
    <source>
        <dbReference type="EMBL" id="BCX48118.1"/>
    </source>
</evidence>
<dbReference type="PANTHER" id="PTHR47707">
    <property type="entry name" value="8-OXO-DGTP DIPHOSPHATASE"/>
    <property type="match status" value="1"/>
</dbReference>
<evidence type="ECO:0000256" key="6">
    <source>
        <dbReference type="ARBA" id="ARBA00022763"/>
    </source>
</evidence>
<dbReference type="PROSITE" id="PS51462">
    <property type="entry name" value="NUDIX"/>
    <property type="match status" value="1"/>
</dbReference>
<sequence>MIDVVAGLILASDGRLLACRRPEGKHLGGKWEFPGGKVEPRETPEPALVRELREELEITVEPLRQLTPVVHDYGRGPIRLIPIVCRITDGEPHPHEHSEIRWCTADELDELDLAAADLPILAEWLSLPEKR</sequence>
<dbReference type="EC" id="3.6.1.55" evidence="12"/>
<dbReference type="Pfam" id="PF14815">
    <property type="entry name" value="NUDIX_4"/>
    <property type="match status" value="1"/>
</dbReference>
<evidence type="ECO:0000256" key="12">
    <source>
        <dbReference type="ARBA" id="ARBA00038905"/>
    </source>
</evidence>
<evidence type="ECO:0000256" key="4">
    <source>
        <dbReference type="ARBA" id="ARBA00022705"/>
    </source>
</evidence>